<dbReference type="Proteomes" id="UP000032900">
    <property type="component" value="Unassembled WGS sequence"/>
</dbReference>
<dbReference type="AlphaFoldDB" id="A0A0E9M1X9"/>
<protein>
    <submittedName>
        <fullName evidence="1">Nitrogen regulatory protein P-II</fullName>
    </submittedName>
</protein>
<gene>
    <name evidence="1" type="ORF">JCM15548_13975</name>
</gene>
<dbReference type="EMBL" id="BAZW01000053">
    <property type="protein sequence ID" value="GAO31598.1"/>
    <property type="molecule type" value="Genomic_DNA"/>
</dbReference>
<dbReference type="PRINTS" id="PR00340">
    <property type="entry name" value="PIIGLNB"/>
</dbReference>
<dbReference type="GO" id="GO:0030234">
    <property type="term" value="F:enzyme regulator activity"/>
    <property type="evidence" value="ECO:0007669"/>
    <property type="project" value="InterPro"/>
</dbReference>
<dbReference type="GO" id="GO:0005524">
    <property type="term" value="F:ATP binding"/>
    <property type="evidence" value="ECO:0007669"/>
    <property type="project" value="TreeGrafter"/>
</dbReference>
<dbReference type="Pfam" id="PF00543">
    <property type="entry name" value="P-II"/>
    <property type="match status" value="1"/>
</dbReference>
<dbReference type="InterPro" id="IPR011322">
    <property type="entry name" value="N-reg_PII-like_a/b"/>
</dbReference>
<dbReference type="RefSeq" id="WP_062127797.1">
    <property type="nucleotide sequence ID" value="NZ_BAZW01000053.1"/>
</dbReference>
<dbReference type="SUPFAM" id="SSF54913">
    <property type="entry name" value="GlnB-like"/>
    <property type="match status" value="1"/>
</dbReference>
<dbReference type="PANTHER" id="PTHR30115">
    <property type="entry name" value="NITROGEN REGULATORY PROTEIN P-II"/>
    <property type="match status" value="1"/>
</dbReference>
<proteinExistence type="predicted"/>
<dbReference type="STRING" id="1236989.JCM15548_13975"/>
<dbReference type="GO" id="GO:0005829">
    <property type="term" value="C:cytosol"/>
    <property type="evidence" value="ECO:0007669"/>
    <property type="project" value="TreeGrafter"/>
</dbReference>
<evidence type="ECO:0000313" key="2">
    <source>
        <dbReference type="Proteomes" id="UP000032900"/>
    </source>
</evidence>
<dbReference type="GO" id="GO:0006808">
    <property type="term" value="P:regulation of nitrogen utilization"/>
    <property type="evidence" value="ECO:0007669"/>
    <property type="project" value="InterPro"/>
</dbReference>
<dbReference type="InterPro" id="IPR002187">
    <property type="entry name" value="N-reg_PII"/>
</dbReference>
<dbReference type="InterPro" id="IPR015867">
    <property type="entry name" value="N-reg_PII/ATP_PRibTrfase_C"/>
</dbReference>
<organism evidence="1 2">
    <name type="scientific">Geofilum rubicundum JCM 15548</name>
    <dbReference type="NCBI Taxonomy" id="1236989"/>
    <lineage>
        <taxon>Bacteria</taxon>
        <taxon>Pseudomonadati</taxon>
        <taxon>Bacteroidota</taxon>
        <taxon>Bacteroidia</taxon>
        <taxon>Marinilabiliales</taxon>
        <taxon>Marinilabiliaceae</taxon>
        <taxon>Geofilum</taxon>
    </lineage>
</organism>
<evidence type="ECO:0000313" key="1">
    <source>
        <dbReference type="EMBL" id="GAO31598.1"/>
    </source>
</evidence>
<dbReference type="Gene3D" id="3.30.70.120">
    <property type="match status" value="1"/>
</dbReference>
<comment type="caution">
    <text evidence="1">The sequence shown here is derived from an EMBL/GenBank/DDBJ whole genome shotgun (WGS) entry which is preliminary data.</text>
</comment>
<dbReference type="PROSITE" id="PS51343">
    <property type="entry name" value="PII_GLNB_DOM"/>
    <property type="match status" value="1"/>
</dbReference>
<reference evidence="1 2" key="1">
    <citation type="journal article" date="2015" name="Microbes Environ.">
        <title>Distribution and evolution of nitrogen fixation genes in the phylum bacteroidetes.</title>
        <authorList>
            <person name="Inoue J."/>
            <person name="Oshima K."/>
            <person name="Suda W."/>
            <person name="Sakamoto M."/>
            <person name="Iino T."/>
            <person name="Noda S."/>
            <person name="Hongoh Y."/>
            <person name="Hattori M."/>
            <person name="Ohkuma M."/>
        </authorList>
    </citation>
    <scope>NUCLEOTIDE SEQUENCE [LARGE SCALE GENOMIC DNA]</scope>
    <source>
        <strain evidence="1">JCM 15548</strain>
    </source>
</reference>
<accession>A0A0E9M1X9</accession>
<name>A0A0E9M1X9_9BACT</name>
<sequence>MKLITAIIREYQLEKVHESLVNAGITRITVGRVSGHGAQRREEMYRGKRIVPNLSPKMRIEIAVNEEYVEKTIEAIVSAARSSVNIEGEIGDGKIFVTPLEECIRIRTGERGGKAI</sequence>
<dbReference type="OrthoDB" id="9802729at2"/>
<dbReference type="PANTHER" id="PTHR30115:SF11">
    <property type="entry name" value="NITROGEN REGULATORY PROTEIN P-II HOMOLOG"/>
    <property type="match status" value="1"/>
</dbReference>
<keyword evidence="2" id="KW-1185">Reference proteome</keyword>
<dbReference type="SMART" id="SM00938">
    <property type="entry name" value="P-II"/>
    <property type="match status" value="1"/>
</dbReference>